<keyword evidence="2" id="KW-1185">Reference proteome</keyword>
<sequence length="134" mass="15546">MPNYSIQKMDPYFYSQSTANPSTMTCNLVYPEVYYKVQPFVMFACDQMQNCGNGINQKILDQVGENIYTNVCVMHPDIEEYANSCQPQKYSIRALEHDVEIQSNGGLFRRRGLFQDFVDLLLLNELVRRGTSFF</sequence>
<dbReference type="RefSeq" id="WP_206581259.1">
    <property type="nucleotide sequence ID" value="NZ_JAFJZZ010000001.1"/>
</dbReference>
<protein>
    <submittedName>
        <fullName evidence="1">Uncharacterized protein</fullName>
    </submittedName>
</protein>
<reference evidence="1" key="1">
    <citation type="submission" date="2021-02" db="EMBL/GenBank/DDBJ databases">
        <title>Abyssanaerobacter marinus gen.nov., sp., nov, anaerobic bacterium isolated from the Onnuri vent field of Indian Ocean and suggestion of Mogibacteriaceae fam. nov., and proposal of reclassification of ambiguous this family's genus member.</title>
        <authorList>
            <person name="Kim Y.J."/>
            <person name="Yang J.-A."/>
        </authorList>
    </citation>
    <scope>NUCLEOTIDE SEQUENCE</scope>
    <source>
        <strain evidence="1">DSM 2634</strain>
    </source>
</reference>
<proteinExistence type="predicted"/>
<name>A0A939D7C8_CLOAM</name>
<dbReference type="EMBL" id="JAFJZZ010000001">
    <property type="protein sequence ID" value="MBN7772455.1"/>
    <property type="molecule type" value="Genomic_DNA"/>
</dbReference>
<evidence type="ECO:0000313" key="1">
    <source>
        <dbReference type="EMBL" id="MBN7772455.1"/>
    </source>
</evidence>
<organism evidence="1 2">
    <name type="scientific">Clostridium aminobutyricum</name>
    <dbReference type="NCBI Taxonomy" id="33953"/>
    <lineage>
        <taxon>Bacteria</taxon>
        <taxon>Bacillati</taxon>
        <taxon>Bacillota</taxon>
        <taxon>Clostridia</taxon>
        <taxon>Eubacteriales</taxon>
        <taxon>Clostridiaceae</taxon>
        <taxon>Clostridium</taxon>
    </lineage>
</organism>
<accession>A0A939D7C8</accession>
<evidence type="ECO:0000313" key="2">
    <source>
        <dbReference type="Proteomes" id="UP000664545"/>
    </source>
</evidence>
<comment type="caution">
    <text evidence="1">The sequence shown here is derived from an EMBL/GenBank/DDBJ whole genome shotgun (WGS) entry which is preliminary data.</text>
</comment>
<dbReference type="AlphaFoldDB" id="A0A939D7C8"/>
<gene>
    <name evidence="1" type="ORF">JYB65_03695</name>
</gene>
<dbReference type="Proteomes" id="UP000664545">
    <property type="component" value="Unassembled WGS sequence"/>
</dbReference>